<dbReference type="PANTHER" id="PTHR39192:SF1">
    <property type="entry name" value="IRON UPTAKE SYSTEM COMPONENT EFEO"/>
    <property type="match status" value="1"/>
</dbReference>
<dbReference type="InterPro" id="IPR018976">
    <property type="entry name" value="Imelysin-like"/>
</dbReference>
<name>A0A1T5HWT6_9GAMM</name>
<dbReference type="Gene3D" id="1.20.1420.20">
    <property type="entry name" value="M75 peptidase, HXXE motif"/>
    <property type="match status" value="1"/>
</dbReference>
<dbReference type="OrthoDB" id="7348379at2"/>
<gene>
    <name evidence="5" type="primary">efeO</name>
    <name evidence="5" type="ORF">CZ809_00767</name>
</gene>
<evidence type="ECO:0000313" key="5">
    <source>
        <dbReference type="EMBL" id="SKC31289.1"/>
    </source>
</evidence>
<evidence type="ECO:0000256" key="3">
    <source>
        <dbReference type="ARBA" id="ARBA00022729"/>
    </source>
</evidence>
<dbReference type="GO" id="GO:0030313">
    <property type="term" value="C:cell envelope"/>
    <property type="evidence" value="ECO:0007669"/>
    <property type="project" value="UniProtKB-SubCell"/>
</dbReference>
<dbReference type="InterPro" id="IPR038352">
    <property type="entry name" value="Imelysin_sf"/>
</dbReference>
<dbReference type="CDD" id="cd14656">
    <property type="entry name" value="Imelysin-like_EfeO"/>
    <property type="match status" value="1"/>
</dbReference>
<evidence type="ECO:0000313" key="6">
    <source>
        <dbReference type="Proteomes" id="UP000189966"/>
    </source>
</evidence>
<feature type="domain" description="Imelysin-like" evidence="4">
    <location>
        <begin position="73"/>
        <end position="222"/>
    </location>
</feature>
<evidence type="ECO:0000256" key="2">
    <source>
        <dbReference type="ARBA" id="ARBA00005989"/>
    </source>
</evidence>
<dbReference type="Pfam" id="PF09375">
    <property type="entry name" value="Peptidase_M75"/>
    <property type="match status" value="1"/>
</dbReference>
<comment type="subcellular location">
    <subcellularLocation>
        <location evidence="1">Cell envelope</location>
    </subcellularLocation>
</comment>
<comment type="similarity">
    <text evidence="2">Belongs to the EfeM/EfeO family.</text>
</comment>
<evidence type="ECO:0000259" key="4">
    <source>
        <dbReference type="Pfam" id="PF09375"/>
    </source>
</evidence>
<dbReference type="Proteomes" id="UP000189966">
    <property type="component" value="Unassembled WGS sequence"/>
</dbReference>
<dbReference type="EMBL" id="FUZI01000001">
    <property type="protein sequence ID" value="SKC31289.1"/>
    <property type="molecule type" value="Genomic_DNA"/>
</dbReference>
<dbReference type="AlphaFoldDB" id="A0A1T5HWT6"/>
<keyword evidence="3" id="KW-0732">Signal</keyword>
<accession>A0A1T5HWT6</accession>
<dbReference type="PANTHER" id="PTHR39192">
    <property type="entry name" value="IRON UPTAKE SYSTEM COMPONENT EFEO"/>
    <property type="match status" value="1"/>
</dbReference>
<dbReference type="InterPro" id="IPR034981">
    <property type="entry name" value="Imelysin-like_EfeO/Algp7"/>
</dbReference>
<dbReference type="InterPro" id="IPR050894">
    <property type="entry name" value="EfeM/EfeO_iron_uptake"/>
</dbReference>
<sequence length="300" mass="34464">MRNKASISIVYLMFGLFFSQNVIAKALRSPTQTGNEIIIAKGNIPTPEKYRKITTAYMTYAVKNIGNTILQLNSLKQNLKDSHVIKAQKAYIQAHQYYETVRLIIRLFGHTDRIINSRSSDFLDGVTDYRFKGFHLVEYLLFDQHNIKATLSAVDELLMNVNDIKRRLETEQVDIVKLIQSSSDFIEMILETKLAGKENIYSNSDLTDIAANVEGSKYIFDGIMLFVPHSTSMPIMKNYIKIIGIIESYKLNTNEYKPYNDLSLKDKAALFSVLTQQAYLLATLRATLNLDVYYKYEYLK</sequence>
<proteinExistence type="inferred from homology"/>
<organism evidence="5 6">
    <name type="scientific">Photobacterium piscicola</name>
    <dbReference type="NCBI Taxonomy" id="1378299"/>
    <lineage>
        <taxon>Bacteria</taxon>
        <taxon>Pseudomonadati</taxon>
        <taxon>Pseudomonadota</taxon>
        <taxon>Gammaproteobacteria</taxon>
        <taxon>Vibrionales</taxon>
        <taxon>Vibrionaceae</taxon>
        <taxon>Photobacterium</taxon>
    </lineage>
</organism>
<dbReference type="RefSeq" id="WP_080156097.1">
    <property type="nucleotide sequence ID" value="NZ_FUZI01000001.1"/>
</dbReference>
<reference evidence="5 6" key="1">
    <citation type="submission" date="2017-02" db="EMBL/GenBank/DDBJ databases">
        <authorList>
            <person name="Peterson S.W."/>
        </authorList>
    </citation>
    <scope>NUCLEOTIDE SEQUENCE [LARGE SCALE GENOMIC DNA]</scope>
    <source>
        <strain evidence="6">type strain: NCCB 100098</strain>
    </source>
</reference>
<protein>
    <submittedName>
        <fullName evidence="5">Iron uptake system component EfeO</fullName>
    </submittedName>
</protein>
<evidence type="ECO:0000256" key="1">
    <source>
        <dbReference type="ARBA" id="ARBA00004196"/>
    </source>
</evidence>